<organism evidence="1 2">
    <name type="scientific">Actinomadura gamaensis</name>
    <dbReference type="NCBI Taxonomy" id="1763541"/>
    <lineage>
        <taxon>Bacteria</taxon>
        <taxon>Bacillati</taxon>
        <taxon>Actinomycetota</taxon>
        <taxon>Actinomycetes</taxon>
        <taxon>Streptosporangiales</taxon>
        <taxon>Thermomonosporaceae</taxon>
        <taxon>Actinomadura</taxon>
    </lineage>
</organism>
<name>A0ABV9TWB2_9ACTN</name>
<dbReference type="Proteomes" id="UP001595872">
    <property type="component" value="Unassembled WGS sequence"/>
</dbReference>
<gene>
    <name evidence="1" type="ORF">ACFPCY_10400</name>
</gene>
<evidence type="ECO:0000313" key="1">
    <source>
        <dbReference type="EMBL" id="MFC4907731.1"/>
    </source>
</evidence>
<protein>
    <submittedName>
        <fullName evidence="1">WD40 repeat domain-containing protein</fullName>
    </submittedName>
</protein>
<proteinExistence type="predicted"/>
<dbReference type="RefSeq" id="WP_378253724.1">
    <property type="nucleotide sequence ID" value="NZ_JBHSIT010000002.1"/>
</dbReference>
<dbReference type="SUPFAM" id="SSF50969">
    <property type="entry name" value="YVTN repeat-like/Quinoprotein amine dehydrogenase"/>
    <property type="match status" value="1"/>
</dbReference>
<sequence length="328" mass="32830">MGLEHRTLCRLGEYFYVSAVACPDDLGVVLAGSGATGNNDLGQVLLLRPGPDAPDPESDLLIATLATDATAVDAMFGPDGSQVAVGFADLGEGVGPVVYGADGALRYALDLDAAGEVADDIGFGRVGHSADGRLLACGNTETGSVLVAEASTGDAVLRAEGAAGAVALDDAGELLAHACPEGRVALRDVGSGALLSTWETGLTSVNTLAFAPGASGLVAAGDDRPTACVMTVRAGKVTGASLVPVADSALTMDATAPVATYSAKASWTERGPLVFVADDELAVLFDASDGRIRWTSTAGPVAASFTPDGRTLVTSGMSDGVVEAWFLG</sequence>
<dbReference type="Gene3D" id="2.130.10.10">
    <property type="entry name" value="YVTN repeat-like/Quinoprotein amine dehydrogenase"/>
    <property type="match status" value="1"/>
</dbReference>
<keyword evidence="2" id="KW-1185">Reference proteome</keyword>
<comment type="caution">
    <text evidence="1">The sequence shown here is derived from an EMBL/GenBank/DDBJ whole genome shotgun (WGS) entry which is preliminary data.</text>
</comment>
<accession>A0ABV9TWB2</accession>
<evidence type="ECO:0000313" key="2">
    <source>
        <dbReference type="Proteomes" id="UP001595872"/>
    </source>
</evidence>
<reference evidence="2" key="1">
    <citation type="journal article" date="2019" name="Int. J. Syst. Evol. Microbiol.">
        <title>The Global Catalogue of Microorganisms (GCM) 10K type strain sequencing project: providing services to taxonomists for standard genome sequencing and annotation.</title>
        <authorList>
            <consortium name="The Broad Institute Genomics Platform"/>
            <consortium name="The Broad Institute Genome Sequencing Center for Infectious Disease"/>
            <person name="Wu L."/>
            <person name="Ma J."/>
        </authorList>
    </citation>
    <scope>NUCLEOTIDE SEQUENCE [LARGE SCALE GENOMIC DNA]</scope>
    <source>
        <strain evidence="2">KLKA75</strain>
    </source>
</reference>
<dbReference type="InterPro" id="IPR011044">
    <property type="entry name" value="Quino_amine_DH_bsu"/>
</dbReference>
<dbReference type="InterPro" id="IPR015943">
    <property type="entry name" value="WD40/YVTN_repeat-like_dom_sf"/>
</dbReference>
<dbReference type="EMBL" id="JBHSIT010000002">
    <property type="protein sequence ID" value="MFC4907731.1"/>
    <property type="molecule type" value="Genomic_DNA"/>
</dbReference>